<feature type="compositionally biased region" description="Pro residues" evidence="2">
    <location>
        <begin position="220"/>
        <end position="234"/>
    </location>
</feature>
<keyword evidence="5" id="KW-1185">Reference proteome</keyword>
<dbReference type="Gene3D" id="2.70.50.50">
    <property type="entry name" value="chitin-binding protein cbp21"/>
    <property type="match status" value="1"/>
</dbReference>
<dbReference type="AlphaFoldDB" id="A0A3A4A742"/>
<dbReference type="PANTHER" id="PTHR34823:SF1">
    <property type="entry name" value="CHITIN-BINDING TYPE-4 DOMAIN-CONTAINING PROTEIN"/>
    <property type="match status" value="1"/>
</dbReference>
<feature type="region of interest" description="Disordered" evidence="2">
    <location>
        <begin position="214"/>
        <end position="282"/>
    </location>
</feature>
<feature type="compositionally biased region" description="Gly residues" evidence="2">
    <location>
        <begin position="257"/>
        <end position="281"/>
    </location>
</feature>
<feature type="domain" description="Chitin-binding type-4" evidence="3">
    <location>
        <begin position="31"/>
        <end position="209"/>
    </location>
</feature>
<evidence type="ECO:0000256" key="2">
    <source>
        <dbReference type="SAM" id="MobiDB-lite"/>
    </source>
</evidence>
<evidence type="ECO:0000259" key="3">
    <source>
        <dbReference type="Pfam" id="PF03067"/>
    </source>
</evidence>
<dbReference type="PANTHER" id="PTHR34823">
    <property type="entry name" value="GLCNAC-BINDING PROTEIN A"/>
    <property type="match status" value="1"/>
</dbReference>
<dbReference type="OrthoDB" id="5179374at2"/>
<dbReference type="InterPro" id="IPR014756">
    <property type="entry name" value="Ig_E-set"/>
</dbReference>
<sequence>MNVRRMALVTALVGGSSVLITVATAGGAYAHGSMQNPPSRSWLCYQDRPESPSLAACKAAVATGGKQALYDWHEVNIANAAGRHRSIIPDGRLCSAGRDKYKGLDLARADWPVTRLPASGRHTFTFRATAPHKGSLELYVTKDGYDPAKPLKWSDLEAEPFHVATEPRLANGAYVMEATLPKGKRGRHLIYTIWQRSDSPEAFYACSDVRFGEGGSTGPTAPPAPTPTPAPSPSGPGGGGNGGGHDHGGGHGDHGGGHGGGGHGGGGNGGGPGGGNGGSGGSTDAAAVLRNITAGVGVQPAKARREGLVTVTAVCGGSKVTKVVSPAFAKQTNAAPVPTTAWFPPLMVGAKTRAGRYPVTVHCANGGVARTTLTVTG</sequence>
<evidence type="ECO:0000256" key="1">
    <source>
        <dbReference type="ARBA" id="ARBA00022729"/>
    </source>
</evidence>
<comment type="caution">
    <text evidence="4">The sequence shown here is derived from an EMBL/GenBank/DDBJ whole genome shotgun (WGS) entry which is preliminary data.</text>
</comment>
<dbReference type="SUPFAM" id="SSF81296">
    <property type="entry name" value="E set domains"/>
    <property type="match status" value="1"/>
</dbReference>
<dbReference type="CDD" id="cd21177">
    <property type="entry name" value="LPMO_AA10"/>
    <property type="match status" value="1"/>
</dbReference>
<evidence type="ECO:0000313" key="4">
    <source>
        <dbReference type="EMBL" id="RJL21723.1"/>
    </source>
</evidence>
<reference evidence="4 5" key="1">
    <citation type="submission" date="2018-09" db="EMBL/GenBank/DDBJ databases">
        <title>YIM 75507 draft genome.</title>
        <authorList>
            <person name="Tang S."/>
            <person name="Feng Y."/>
        </authorList>
    </citation>
    <scope>NUCLEOTIDE SEQUENCE [LARGE SCALE GENOMIC DNA]</scope>
    <source>
        <strain evidence="4 5">YIM 75507</strain>
    </source>
</reference>
<evidence type="ECO:0000313" key="5">
    <source>
        <dbReference type="Proteomes" id="UP000265768"/>
    </source>
</evidence>
<protein>
    <submittedName>
        <fullName evidence="4">Chitin-binding protein</fullName>
    </submittedName>
</protein>
<organism evidence="4 5">
    <name type="scientific">Bailinhaonella thermotolerans</name>
    <dbReference type="NCBI Taxonomy" id="1070861"/>
    <lineage>
        <taxon>Bacteria</taxon>
        <taxon>Bacillati</taxon>
        <taxon>Actinomycetota</taxon>
        <taxon>Actinomycetes</taxon>
        <taxon>Streptosporangiales</taxon>
        <taxon>Streptosporangiaceae</taxon>
        <taxon>Bailinhaonella</taxon>
    </lineage>
</organism>
<dbReference type="EMBL" id="QZEY01000024">
    <property type="protein sequence ID" value="RJL21723.1"/>
    <property type="molecule type" value="Genomic_DNA"/>
</dbReference>
<proteinExistence type="predicted"/>
<dbReference type="InterPro" id="IPR051024">
    <property type="entry name" value="GlcNAc_Chitin_IntDeg"/>
</dbReference>
<feature type="compositionally biased region" description="Basic and acidic residues" evidence="2">
    <location>
        <begin position="244"/>
        <end position="256"/>
    </location>
</feature>
<dbReference type="Proteomes" id="UP000265768">
    <property type="component" value="Unassembled WGS sequence"/>
</dbReference>
<gene>
    <name evidence="4" type="ORF">D5H75_36930</name>
</gene>
<dbReference type="Pfam" id="PF03067">
    <property type="entry name" value="LPMO_10"/>
    <property type="match status" value="1"/>
</dbReference>
<accession>A0A3A4A742</accession>
<dbReference type="RefSeq" id="WP_119931256.1">
    <property type="nucleotide sequence ID" value="NZ_QZEY01000024.1"/>
</dbReference>
<dbReference type="InterPro" id="IPR004302">
    <property type="entry name" value="Cellulose/chitin-bd_N"/>
</dbReference>
<keyword evidence="1" id="KW-0732">Signal</keyword>
<name>A0A3A4A742_9ACTN</name>